<dbReference type="OrthoDB" id="997886at2759"/>
<dbReference type="Proteomes" id="UP000828251">
    <property type="component" value="Unassembled WGS sequence"/>
</dbReference>
<name>A0A9D3V7X4_9ROSI</name>
<proteinExistence type="predicted"/>
<dbReference type="GO" id="GO:0043069">
    <property type="term" value="P:negative regulation of programmed cell death"/>
    <property type="evidence" value="ECO:0007669"/>
    <property type="project" value="TreeGrafter"/>
</dbReference>
<protein>
    <submittedName>
        <fullName evidence="1">Uncharacterized protein</fullName>
    </submittedName>
</protein>
<sequence length="59" mass="6810">MGRIIIILFANEVAECFTKVAETKFPIKVEEFFNLFLSDNAVNFIKSFHRRCGDKGKLL</sequence>
<comment type="caution">
    <text evidence="1">The sequence shown here is derived from an EMBL/GenBank/DDBJ whole genome shotgun (WGS) entry which is preliminary data.</text>
</comment>
<keyword evidence="2" id="KW-1185">Reference proteome</keyword>
<gene>
    <name evidence="1" type="ORF">J1N35_026033</name>
</gene>
<evidence type="ECO:0000313" key="1">
    <source>
        <dbReference type="EMBL" id="KAH1073705.1"/>
    </source>
</evidence>
<evidence type="ECO:0000313" key="2">
    <source>
        <dbReference type="Proteomes" id="UP000828251"/>
    </source>
</evidence>
<accession>A0A9D3V7X4</accession>
<dbReference type="AlphaFoldDB" id="A0A9D3V7X4"/>
<dbReference type="PANTHER" id="PTHR47666:SF1">
    <property type="entry name" value="PROTEIN VASCULAR ASSOCIATED DEATH 1, CHLOROPLASTIC"/>
    <property type="match status" value="1"/>
</dbReference>
<dbReference type="EMBL" id="JAIQCV010000008">
    <property type="protein sequence ID" value="KAH1073705.1"/>
    <property type="molecule type" value="Genomic_DNA"/>
</dbReference>
<organism evidence="1 2">
    <name type="scientific">Gossypium stocksii</name>
    <dbReference type="NCBI Taxonomy" id="47602"/>
    <lineage>
        <taxon>Eukaryota</taxon>
        <taxon>Viridiplantae</taxon>
        <taxon>Streptophyta</taxon>
        <taxon>Embryophyta</taxon>
        <taxon>Tracheophyta</taxon>
        <taxon>Spermatophyta</taxon>
        <taxon>Magnoliopsida</taxon>
        <taxon>eudicotyledons</taxon>
        <taxon>Gunneridae</taxon>
        <taxon>Pentapetalae</taxon>
        <taxon>rosids</taxon>
        <taxon>malvids</taxon>
        <taxon>Malvales</taxon>
        <taxon>Malvaceae</taxon>
        <taxon>Malvoideae</taxon>
        <taxon>Gossypium</taxon>
    </lineage>
</organism>
<reference evidence="1 2" key="1">
    <citation type="journal article" date="2021" name="Plant Biotechnol. J.">
        <title>Multi-omics assisted identification of the key and species-specific regulatory components of drought-tolerant mechanisms in Gossypium stocksii.</title>
        <authorList>
            <person name="Yu D."/>
            <person name="Ke L."/>
            <person name="Zhang D."/>
            <person name="Wu Y."/>
            <person name="Sun Y."/>
            <person name="Mei J."/>
            <person name="Sun J."/>
            <person name="Sun Y."/>
        </authorList>
    </citation>
    <scope>NUCLEOTIDE SEQUENCE [LARGE SCALE GENOMIC DNA]</scope>
    <source>
        <strain evidence="2">cv. E1</strain>
        <tissue evidence="1">Leaf</tissue>
    </source>
</reference>
<dbReference type="PANTHER" id="PTHR47666">
    <property type="entry name" value="PROTEIN VASCULAR ASSOCIATED DEATH 1, CHLOROPLASTIC"/>
    <property type="match status" value="1"/>
</dbReference>